<dbReference type="InterPro" id="IPR001679">
    <property type="entry name" value="DNA_ligase"/>
</dbReference>
<dbReference type="GO" id="GO:0046872">
    <property type="term" value="F:metal ion binding"/>
    <property type="evidence" value="ECO:0007669"/>
    <property type="project" value="UniProtKB-KW"/>
</dbReference>
<dbReference type="EMBL" id="VBOR01000061">
    <property type="protein sequence ID" value="TMQ49077.1"/>
    <property type="molecule type" value="Genomic_DNA"/>
</dbReference>
<comment type="catalytic activity">
    <reaction evidence="12 14 15">
        <text>NAD(+) + (deoxyribonucleotide)n-3'-hydroxyl + 5'-phospho-(deoxyribonucleotide)m = (deoxyribonucleotide)n+m + AMP + beta-nicotinamide D-nucleotide.</text>
        <dbReference type="EC" id="6.5.1.2"/>
    </reaction>
</comment>
<dbReference type="InterPro" id="IPR004149">
    <property type="entry name" value="Znf_DNAligase_C4"/>
</dbReference>
<protein>
    <recommendedName>
        <fullName evidence="3 14">DNA ligase</fullName>
        <ecNumber evidence="2 14">6.5.1.2</ecNumber>
    </recommendedName>
    <alternativeName>
        <fullName evidence="14">Polydeoxyribonucleotide synthase [NAD(+)]</fullName>
    </alternativeName>
</protein>
<evidence type="ECO:0000256" key="8">
    <source>
        <dbReference type="ARBA" id="ARBA00022833"/>
    </source>
</evidence>
<evidence type="ECO:0000256" key="14">
    <source>
        <dbReference type="HAMAP-Rule" id="MF_01588"/>
    </source>
</evidence>
<dbReference type="SUPFAM" id="SSF47781">
    <property type="entry name" value="RuvA domain 2-like"/>
    <property type="match status" value="1"/>
</dbReference>
<dbReference type="InterPro" id="IPR004150">
    <property type="entry name" value="NAD_DNA_ligase_OB"/>
</dbReference>
<organism evidence="18 20">
    <name type="scientific">Eiseniibacteriota bacterium</name>
    <dbReference type="NCBI Taxonomy" id="2212470"/>
    <lineage>
        <taxon>Bacteria</taxon>
        <taxon>Candidatus Eiseniibacteriota</taxon>
    </lineage>
</organism>
<feature type="binding site" evidence="14">
    <location>
        <position position="417"/>
    </location>
    <ligand>
        <name>NAD(+)</name>
        <dbReference type="ChEBI" id="CHEBI:57540"/>
    </ligand>
</feature>
<proteinExistence type="inferred from homology"/>
<keyword evidence="5 14" id="KW-0235">DNA replication</keyword>
<feature type="binding site" evidence="14">
    <location>
        <position position="380"/>
    </location>
    <ligand>
        <name>NAD(+)</name>
        <dbReference type="ChEBI" id="CHEBI:57540"/>
    </ligand>
</feature>
<keyword evidence="6 14" id="KW-0479">Metal-binding</keyword>
<dbReference type="PANTHER" id="PTHR23389">
    <property type="entry name" value="CHROMOSOME TRANSMISSION FIDELITY FACTOR 18"/>
    <property type="match status" value="1"/>
</dbReference>
<feature type="binding site" evidence="14">
    <location>
        <position position="653"/>
    </location>
    <ligand>
        <name>Zn(2+)</name>
        <dbReference type="ChEBI" id="CHEBI:29105"/>
    </ligand>
</feature>
<keyword evidence="8 14" id="KW-0862">Zinc</keyword>
<dbReference type="InterPro" id="IPR003583">
    <property type="entry name" value="Hlx-hairpin-Hlx_DNA-bd_motif"/>
</dbReference>
<reference evidence="20 21" key="1">
    <citation type="journal article" date="2019" name="Nat. Microbiol.">
        <title>Mediterranean grassland soil C-N compound turnover is dependent on rainfall and depth, and is mediated by genomically divergent microorganisms.</title>
        <authorList>
            <person name="Diamond S."/>
            <person name="Andeer P.F."/>
            <person name="Li Z."/>
            <person name="Crits-Christoph A."/>
            <person name="Burstein D."/>
            <person name="Anantharaman K."/>
            <person name="Lane K.R."/>
            <person name="Thomas B.C."/>
            <person name="Pan C."/>
            <person name="Northen T.R."/>
            <person name="Banfield J.F."/>
        </authorList>
    </citation>
    <scope>NUCLEOTIDE SEQUENCE [LARGE SCALE GENOMIC DNA]</scope>
    <source>
        <strain evidence="18">WS_1</strain>
        <strain evidence="19">WS_5</strain>
    </source>
</reference>
<keyword evidence="14" id="KW-0464">Manganese</keyword>
<dbReference type="InterPro" id="IPR013839">
    <property type="entry name" value="DNAligase_adenylation"/>
</dbReference>
<keyword evidence="10 14" id="KW-0520">NAD</keyword>
<dbReference type="FunFam" id="1.10.150.20:FF:000006">
    <property type="entry name" value="DNA ligase"/>
    <property type="match status" value="1"/>
</dbReference>
<feature type="active site" description="N6-AMP-lysine intermediate" evidence="14">
    <location>
        <position position="359"/>
    </location>
</feature>
<dbReference type="Gene3D" id="3.30.470.30">
    <property type="entry name" value="DNA ligase/mRNA capping enzyme"/>
    <property type="match status" value="1"/>
</dbReference>
<evidence type="ECO:0000259" key="17">
    <source>
        <dbReference type="PROSITE" id="PS50172"/>
    </source>
</evidence>
<comment type="function">
    <text evidence="1 14">DNA ligase that catalyzes the formation of phosphodiester linkages between 5'-phosphoryl and 3'-hydroxyl groups in double-stranded DNA using NAD as a coenzyme and as the energy source for the reaction. It is essential for DNA replication and repair of damaged DNA.</text>
</comment>
<feature type="domain" description="BRCT" evidence="17">
    <location>
        <begin position="834"/>
        <end position="900"/>
    </location>
</feature>
<dbReference type="InterPro" id="IPR010994">
    <property type="entry name" value="RuvA_2-like"/>
</dbReference>
<evidence type="ECO:0000256" key="13">
    <source>
        <dbReference type="ARBA" id="ARBA00060881"/>
    </source>
</evidence>
<dbReference type="InterPro" id="IPR013840">
    <property type="entry name" value="DNAligase_N"/>
</dbReference>
<feature type="region of interest" description="Disordered" evidence="16">
    <location>
        <begin position="1"/>
        <end position="186"/>
    </location>
</feature>
<dbReference type="FunFam" id="3.30.470.30:FF:000001">
    <property type="entry name" value="DNA ligase"/>
    <property type="match status" value="1"/>
</dbReference>
<sequence length="922" mass="101009">MVARALGPSLGSGPRGRDGPSKRKRLHGGGTRHQHDLVSGGTLLLAGPLTGGKPGPRLLGERCGRSGPAHGVLSRLRARHTAHPPRIAGVGGGRSHGTQPRALRLDARDGREPGRGCAPRRGAPVPGRLRGAPRTPRPRVRRRPHPRNDPRASLAHGAARRTGVPLRRRGPARSGISRAGGHRERASRFRRFTRPNGVEPGLGVRIRCGSQESHPRRDGWDRAGPPARRRAAGGYRAPPLHDRLVSQTALKKIESLRREIERHDHLYHVVGEPEISDREYDLLLKELADLEDANPESRDPDSPTQRVSRGLLPGFKTARHSAPMLSLDNTYSLEELEAFDARVRKLLGKDDVEYAVEPKVDGVAVALRYVDGRFTQGLTRGDGTEGDDITANLRTLRSIPLRLQGRDLPRELEVRGEVYMESRSFQKMNERRVDAGLAAFMNPRNATTGSLKMLDTSEVAKRPLQIFLFSVVRPERHGLKTQIHALRWMTDLGLRVNPDNSSAQGYAALRRVCERWETKRERLPYGTDGLVIKVNSFRDQEALGFTSKSPRWGIAYKFGVHEAETKLLRIELQVGRTGVVTPVAILEPVTLLGTVVSRATLHNQDEIERKDFRVGDRVVIEKGGEVIPKVLRVVPGSGRRGPKFVMPTKCPVCGTTLVRDPEEAATRCENPLCPAQVRSRIVHFASRGALDIEGLGWKTVDWLVDAGLVKDAADLYHLHERKSRLVEIERLGEKSVSNLLAGIERSKTAPLDRLLHAIGIPHVGATIANTLADHFGTLEALAHADEEALLEVEMIGPEIASSVARFFFSKAGRDFVRRLTEAGVRPEARARRRAATGPLAGKTFVLTGTLEGMTREDAARLIQEAGGKVSSSVSSKTHAVVAGSDPGSKLDKAKTLGVEVWDEPQLKAALKRAGITPASRPA</sequence>
<feature type="binding site" evidence="14">
    <location>
        <position position="673"/>
    </location>
    <ligand>
        <name>Zn(2+)</name>
        <dbReference type="ChEBI" id="CHEBI:29105"/>
    </ligand>
</feature>
<evidence type="ECO:0000256" key="5">
    <source>
        <dbReference type="ARBA" id="ARBA00022705"/>
    </source>
</evidence>
<dbReference type="AlphaFoldDB" id="A0A538SCI7"/>
<evidence type="ECO:0000256" key="2">
    <source>
        <dbReference type="ARBA" id="ARBA00012722"/>
    </source>
</evidence>
<name>A0A538SCI7_UNCEI</name>
<evidence type="ECO:0000256" key="11">
    <source>
        <dbReference type="ARBA" id="ARBA00023204"/>
    </source>
</evidence>
<dbReference type="SMART" id="SM00532">
    <property type="entry name" value="LIGANc"/>
    <property type="match status" value="1"/>
</dbReference>
<dbReference type="EC" id="6.5.1.2" evidence="2 14"/>
<evidence type="ECO:0000256" key="4">
    <source>
        <dbReference type="ARBA" id="ARBA00022598"/>
    </source>
</evidence>
<dbReference type="SMART" id="SM00278">
    <property type="entry name" value="HhH1"/>
    <property type="match status" value="3"/>
</dbReference>
<dbReference type="Gene3D" id="3.40.50.10190">
    <property type="entry name" value="BRCT domain"/>
    <property type="match status" value="1"/>
</dbReference>
<evidence type="ECO:0000256" key="12">
    <source>
        <dbReference type="ARBA" id="ARBA00034005"/>
    </source>
</evidence>
<evidence type="ECO:0000256" key="3">
    <source>
        <dbReference type="ARBA" id="ARBA00013308"/>
    </source>
</evidence>
<dbReference type="InterPro" id="IPR018239">
    <property type="entry name" value="DNA_ligase_AS"/>
</dbReference>
<dbReference type="Pfam" id="PF12826">
    <property type="entry name" value="HHH_2"/>
    <property type="match status" value="1"/>
</dbReference>
<evidence type="ECO:0000313" key="20">
    <source>
        <dbReference type="Proteomes" id="UP000316292"/>
    </source>
</evidence>
<comment type="similarity">
    <text evidence="13 14">Belongs to the NAD-dependent DNA ligase family. LigA subfamily.</text>
</comment>
<dbReference type="SUPFAM" id="SSF56091">
    <property type="entry name" value="DNA ligase/mRNA capping enzyme, catalytic domain"/>
    <property type="match status" value="1"/>
</dbReference>
<evidence type="ECO:0000256" key="16">
    <source>
        <dbReference type="SAM" id="MobiDB-lite"/>
    </source>
</evidence>
<evidence type="ECO:0000256" key="10">
    <source>
        <dbReference type="ARBA" id="ARBA00023027"/>
    </source>
</evidence>
<keyword evidence="4 14" id="KW-0436">Ligase</keyword>
<dbReference type="Gene3D" id="2.40.50.140">
    <property type="entry name" value="Nucleic acid-binding proteins"/>
    <property type="match status" value="1"/>
</dbReference>
<feature type="binding site" evidence="14">
    <location>
        <position position="650"/>
    </location>
    <ligand>
        <name>Zn(2+)</name>
        <dbReference type="ChEBI" id="CHEBI:29105"/>
    </ligand>
</feature>
<feature type="compositionally biased region" description="Basic residues" evidence="16">
    <location>
        <begin position="136"/>
        <end position="145"/>
    </location>
</feature>
<feature type="binding site" evidence="14">
    <location>
        <position position="533"/>
    </location>
    <ligand>
        <name>NAD(+)</name>
        <dbReference type="ChEBI" id="CHEBI:57540"/>
    </ligand>
</feature>
<dbReference type="InterPro" id="IPR041663">
    <property type="entry name" value="DisA/LigA_HHH"/>
</dbReference>
<evidence type="ECO:0000256" key="7">
    <source>
        <dbReference type="ARBA" id="ARBA00022763"/>
    </source>
</evidence>
<dbReference type="PROSITE" id="PS50172">
    <property type="entry name" value="BRCT"/>
    <property type="match status" value="1"/>
</dbReference>
<gene>
    <name evidence="14 18" type="primary">ligA</name>
    <name evidence="18" type="ORF">E6K71_05550</name>
    <name evidence="19" type="ORF">E6K75_03270</name>
</gene>
<evidence type="ECO:0000256" key="15">
    <source>
        <dbReference type="RuleBase" id="RU000618"/>
    </source>
</evidence>
<dbReference type="Pfam" id="PF03119">
    <property type="entry name" value="DNA_ligase_ZBD"/>
    <property type="match status" value="1"/>
</dbReference>
<accession>A0A538SCI7</accession>
<keyword evidence="11 14" id="KW-0234">DNA repair</keyword>
<comment type="cofactor">
    <cofactor evidence="14">
        <name>Mg(2+)</name>
        <dbReference type="ChEBI" id="CHEBI:18420"/>
    </cofactor>
    <cofactor evidence="14">
        <name>Mn(2+)</name>
        <dbReference type="ChEBI" id="CHEBI:29035"/>
    </cofactor>
</comment>
<dbReference type="InterPro" id="IPR012340">
    <property type="entry name" value="NA-bd_OB-fold"/>
</dbReference>
<feature type="binding site" evidence="14">
    <location>
        <position position="668"/>
    </location>
    <ligand>
        <name>Zn(2+)</name>
        <dbReference type="ChEBI" id="CHEBI:29105"/>
    </ligand>
</feature>
<dbReference type="SUPFAM" id="SSF52113">
    <property type="entry name" value="BRCT domain"/>
    <property type="match status" value="1"/>
</dbReference>
<dbReference type="NCBIfam" id="NF005932">
    <property type="entry name" value="PRK07956.1"/>
    <property type="match status" value="1"/>
</dbReference>
<dbReference type="SMART" id="SM00292">
    <property type="entry name" value="BRCT"/>
    <property type="match status" value="1"/>
</dbReference>
<evidence type="ECO:0000256" key="9">
    <source>
        <dbReference type="ARBA" id="ARBA00022842"/>
    </source>
</evidence>
<dbReference type="PANTHER" id="PTHR23389:SF9">
    <property type="entry name" value="DNA LIGASE"/>
    <property type="match status" value="1"/>
</dbReference>
<dbReference type="Pfam" id="PF03120">
    <property type="entry name" value="OB_DNA_ligase"/>
    <property type="match status" value="1"/>
</dbReference>
<dbReference type="GO" id="GO:0005829">
    <property type="term" value="C:cytosol"/>
    <property type="evidence" value="ECO:0007669"/>
    <property type="project" value="TreeGrafter"/>
</dbReference>
<dbReference type="Proteomes" id="UP000320913">
    <property type="component" value="Unassembled WGS sequence"/>
</dbReference>
<comment type="caution">
    <text evidence="18">The sequence shown here is derived from an EMBL/GenBank/DDBJ whole genome shotgun (WGS) entry which is preliminary data.</text>
</comment>
<feature type="binding site" evidence="14">
    <location>
        <begin position="326"/>
        <end position="327"/>
    </location>
    <ligand>
        <name>NAD(+)</name>
        <dbReference type="ChEBI" id="CHEBI:57540"/>
    </ligand>
</feature>
<evidence type="ECO:0000256" key="1">
    <source>
        <dbReference type="ARBA" id="ARBA00004067"/>
    </source>
</evidence>
<keyword evidence="7 14" id="KW-0227">DNA damage</keyword>
<dbReference type="Proteomes" id="UP000316292">
    <property type="component" value="Unassembled WGS sequence"/>
</dbReference>
<dbReference type="PROSITE" id="PS01056">
    <property type="entry name" value="DNA_LIGASE_N2"/>
    <property type="match status" value="1"/>
</dbReference>
<dbReference type="GO" id="GO:0006260">
    <property type="term" value="P:DNA replication"/>
    <property type="evidence" value="ECO:0007669"/>
    <property type="project" value="UniProtKB-KW"/>
</dbReference>
<dbReference type="GO" id="GO:0003911">
    <property type="term" value="F:DNA ligase (NAD+) activity"/>
    <property type="evidence" value="ECO:0007669"/>
    <property type="project" value="UniProtKB-UniRule"/>
</dbReference>
<dbReference type="Pfam" id="PF01653">
    <property type="entry name" value="DNA_ligase_aden"/>
    <property type="match status" value="1"/>
</dbReference>
<evidence type="ECO:0000313" key="18">
    <source>
        <dbReference type="EMBL" id="TMQ49077.1"/>
    </source>
</evidence>
<dbReference type="Gene3D" id="1.10.150.20">
    <property type="entry name" value="5' to 3' exonuclease, C-terminal subdomain"/>
    <property type="match status" value="2"/>
</dbReference>
<dbReference type="FunFam" id="2.40.50.140:FF:000012">
    <property type="entry name" value="DNA ligase"/>
    <property type="match status" value="1"/>
</dbReference>
<dbReference type="InterPro" id="IPR036420">
    <property type="entry name" value="BRCT_dom_sf"/>
</dbReference>
<dbReference type="Gene3D" id="6.20.10.30">
    <property type="match status" value="1"/>
</dbReference>
<evidence type="ECO:0000256" key="6">
    <source>
        <dbReference type="ARBA" id="ARBA00022723"/>
    </source>
</evidence>
<dbReference type="GO" id="GO:0003677">
    <property type="term" value="F:DNA binding"/>
    <property type="evidence" value="ECO:0007669"/>
    <property type="project" value="InterPro"/>
</dbReference>
<feature type="binding site" evidence="14">
    <location>
        <position position="557"/>
    </location>
    <ligand>
        <name>NAD(+)</name>
        <dbReference type="ChEBI" id="CHEBI:57540"/>
    </ligand>
</feature>
<dbReference type="GO" id="GO:0006281">
    <property type="term" value="P:DNA repair"/>
    <property type="evidence" value="ECO:0007669"/>
    <property type="project" value="UniProtKB-KW"/>
</dbReference>
<dbReference type="InterPro" id="IPR033136">
    <property type="entry name" value="DNA_ligase_CS"/>
</dbReference>
<feature type="compositionally biased region" description="Basic residues" evidence="16">
    <location>
        <begin position="22"/>
        <end position="32"/>
    </location>
</feature>
<dbReference type="InterPro" id="IPR001357">
    <property type="entry name" value="BRCT_dom"/>
</dbReference>
<dbReference type="PROSITE" id="PS01055">
    <property type="entry name" value="DNA_LIGASE_N1"/>
    <property type="match status" value="1"/>
</dbReference>
<feature type="compositionally biased region" description="Basic and acidic residues" evidence="16">
    <location>
        <begin position="103"/>
        <end position="114"/>
    </location>
</feature>
<keyword evidence="9 14" id="KW-0460">Magnesium</keyword>
<dbReference type="CDD" id="cd17748">
    <property type="entry name" value="BRCT_DNA_ligase_like"/>
    <property type="match status" value="1"/>
</dbReference>
<feature type="binding site" evidence="14">
    <location>
        <position position="357"/>
    </location>
    <ligand>
        <name>NAD(+)</name>
        <dbReference type="ChEBI" id="CHEBI:57540"/>
    </ligand>
</feature>
<dbReference type="Pfam" id="PF00533">
    <property type="entry name" value="BRCT"/>
    <property type="match status" value="1"/>
</dbReference>
<dbReference type="EMBL" id="VBOV01000085">
    <property type="protein sequence ID" value="TMQ60171.1"/>
    <property type="molecule type" value="Genomic_DNA"/>
</dbReference>
<dbReference type="HAMAP" id="MF_01588">
    <property type="entry name" value="DNA_ligase_A"/>
    <property type="match status" value="1"/>
</dbReference>
<dbReference type="CDD" id="cd00114">
    <property type="entry name" value="LIGANc"/>
    <property type="match status" value="1"/>
</dbReference>
<evidence type="ECO:0000313" key="19">
    <source>
        <dbReference type="EMBL" id="TMQ60171.1"/>
    </source>
</evidence>
<evidence type="ECO:0000313" key="21">
    <source>
        <dbReference type="Proteomes" id="UP000320913"/>
    </source>
</evidence>
<dbReference type="NCBIfam" id="TIGR00575">
    <property type="entry name" value="dnlj"/>
    <property type="match status" value="1"/>
</dbReference>
<dbReference type="SUPFAM" id="SSF50249">
    <property type="entry name" value="Nucleic acid-binding proteins"/>
    <property type="match status" value="1"/>
</dbReference>
<dbReference type="Gene3D" id="1.10.287.610">
    <property type="entry name" value="Helix hairpin bin"/>
    <property type="match status" value="1"/>
</dbReference>
<feature type="region of interest" description="Disordered" evidence="16">
    <location>
        <begin position="209"/>
        <end position="238"/>
    </location>
</feature>
<dbReference type="FunFam" id="1.10.150.20:FF:000007">
    <property type="entry name" value="DNA ligase"/>
    <property type="match status" value="1"/>
</dbReference>
<feature type="binding site" evidence="14">
    <location>
        <begin position="277"/>
        <end position="281"/>
    </location>
    <ligand>
        <name>NAD(+)</name>
        <dbReference type="ChEBI" id="CHEBI:57540"/>
    </ligand>
</feature>
<feature type="compositionally biased region" description="Low complexity" evidence="16">
    <location>
        <begin position="222"/>
        <end position="238"/>
    </location>
</feature>